<dbReference type="PROSITE" id="PS50096">
    <property type="entry name" value="IQ"/>
    <property type="match status" value="1"/>
</dbReference>
<name>A0A7S3ZQ24_9STRA</name>
<organism evidence="2">
    <name type="scientific">Pelagomonas calceolata</name>
    <dbReference type="NCBI Taxonomy" id="35677"/>
    <lineage>
        <taxon>Eukaryota</taxon>
        <taxon>Sar</taxon>
        <taxon>Stramenopiles</taxon>
        <taxon>Ochrophyta</taxon>
        <taxon>Pelagophyceae</taxon>
        <taxon>Pelagomonadales</taxon>
        <taxon>Pelagomonadaceae</taxon>
        <taxon>Pelagomonas</taxon>
    </lineage>
</organism>
<sequence length="144" mass="14895">MGIADPDMPELEGQHPFGAVAVEEATIAVPESVRSATATPAEAAAAAAAATKIAAIARGVGARARRRHARARRRRAGSGVAAPQPLADAAEQSLTDISGLVEDVHYMLLSSGMTVSDVVNLVDLSSRNHHARDEHGENLVSDVS</sequence>
<dbReference type="Proteomes" id="UP000789595">
    <property type="component" value="Unassembled WGS sequence"/>
</dbReference>
<feature type="compositionally biased region" description="Basic residues" evidence="1">
    <location>
        <begin position="63"/>
        <end position="76"/>
    </location>
</feature>
<dbReference type="EMBL" id="CAKKNE010000005">
    <property type="protein sequence ID" value="CAH0377095.1"/>
    <property type="molecule type" value="Genomic_DNA"/>
</dbReference>
<evidence type="ECO:0000313" key="3">
    <source>
        <dbReference type="EMBL" id="CAH0377095.1"/>
    </source>
</evidence>
<keyword evidence="4" id="KW-1185">Reference proteome</keyword>
<evidence type="ECO:0000313" key="2">
    <source>
        <dbReference type="EMBL" id="CAE0690270.1"/>
    </source>
</evidence>
<proteinExistence type="predicted"/>
<accession>A0A7S3ZQ24</accession>
<reference evidence="2" key="1">
    <citation type="submission" date="2021-01" db="EMBL/GenBank/DDBJ databases">
        <authorList>
            <person name="Corre E."/>
            <person name="Pelletier E."/>
            <person name="Niang G."/>
            <person name="Scheremetjew M."/>
            <person name="Finn R."/>
            <person name="Kale V."/>
            <person name="Holt S."/>
            <person name="Cochrane G."/>
            <person name="Meng A."/>
            <person name="Brown T."/>
            <person name="Cohen L."/>
        </authorList>
    </citation>
    <scope>NUCLEOTIDE SEQUENCE</scope>
    <source>
        <strain evidence="2">CCMP1756</strain>
    </source>
</reference>
<dbReference type="EMBL" id="HBIW01006817">
    <property type="protein sequence ID" value="CAE0690270.1"/>
    <property type="molecule type" value="Transcribed_RNA"/>
</dbReference>
<evidence type="ECO:0000313" key="4">
    <source>
        <dbReference type="Proteomes" id="UP000789595"/>
    </source>
</evidence>
<evidence type="ECO:0000256" key="1">
    <source>
        <dbReference type="SAM" id="MobiDB-lite"/>
    </source>
</evidence>
<gene>
    <name evidence="2" type="ORF">PCAL00307_LOCUS5705</name>
    <name evidence="3" type="ORF">PECAL_5P16750</name>
</gene>
<reference evidence="3" key="2">
    <citation type="submission" date="2021-11" db="EMBL/GenBank/DDBJ databases">
        <authorList>
            <consortium name="Genoscope - CEA"/>
            <person name="William W."/>
        </authorList>
    </citation>
    <scope>NUCLEOTIDE SEQUENCE</scope>
</reference>
<protein>
    <submittedName>
        <fullName evidence="2">Uncharacterized protein</fullName>
    </submittedName>
</protein>
<feature type="region of interest" description="Disordered" evidence="1">
    <location>
        <begin position="63"/>
        <end position="84"/>
    </location>
</feature>
<dbReference type="AlphaFoldDB" id="A0A7S3ZQ24"/>